<evidence type="ECO:0000313" key="3">
    <source>
        <dbReference type="Proteomes" id="UP000229641"/>
    </source>
</evidence>
<proteinExistence type="predicted"/>
<organism evidence="2 3">
    <name type="scientific">Candidatus Ghiorseimicrobium undicola</name>
    <dbReference type="NCBI Taxonomy" id="1974746"/>
    <lineage>
        <taxon>Bacteria</taxon>
        <taxon>Pseudomonadati</taxon>
        <taxon>Candidatus Omnitrophota</taxon>
        <taxon>Candidatus Ghiorseimicrobium</taxon>
    </lineage>
</organism>
<keyword evidence="1" id="KW-0812">Transmembrane</keyword>
<dbReference type="AlphaFoldDB" id="A0A2H0LW98"/>
<name>A0A2H0LW98_9BACT</name>
<protein>
    <submittedName>
        <fullName evidence="2">Uncharacterized protein</fullName>
    </submittedName>
</protein>
<dbReference type="EMBL" id="PCWA01000092">
    <property type="protein sequence ID" value="PIQ88690.1"/>
    <property type="molecule type" value="Genomic_DNA"/>
</dbReference>
<feature type="transmembrane region" description="Helical" evidence="1">
    <location>
        <begin position="7"/>
        <end position="24"/>
    </location>
</feature>
<accession>A0A2H0LW98</accession>
<keyword evidence="1" id="KW-1133">Transmembrane helix</keyword>
<sequence>MRTKPIYLLIFFYIGFYLFQLIRITPEMIKDFSNLIPLVSAYGLFACLIFIFGSAVLKRRKWRGGRRKMLKKKAVSFGKKGGENNVY</sequence>
<keyword evidence="1" id="KW-0472">Membrane</keyword>
<evidence type="ECO:0000256" key="1">
    <source>
        <dbReference type="SAM" id="Phobius"/>
    </source>
</evidence>
<gene>
    <name evidence="2" type="ORF">COV72_07115</name>
</gene>
<reference evidence="2 3" key="1">
    <citation type="submission" date="2017-09" db="EMBL/GenBank/DDBJ databases">
        <title>Depth-based differentiation of microbial function through sediment-hosted aquifers and enrichment of novel symbionts in the deep terrestrial subsurface.</title>
        <authorList>
            <person name="Probst A.J."/>
            <person name="Ladd B."/>
            <person name="Jarett J.K."/>
            <person name="Geller-Mcgrath D.E."/>
            <person name="Sieber C.M."/>
            <person name="Emerson J.B."/>
            <person name="Anantharaman K."/>
            <person name="Thomas B.C."/>
            <person name="Malmstrom R."/>
            <person name="Stieglmeier M."/>
            <person name="Klingl A."/>
            <person name="Woyke T."/>
            <person name="Ryan C.M."/>
            <person name="Banfield J.F."/>
        </authorList>
    </citation>
    <scope>NUCLEOTIDE SEQUENCE [LARGE SCALE GENOMIC DNA]</scope>
    <source>
        <strain evidence="2">CG11_big_fil_rev_8_21_14_0_20_42_13</strain>
    </source>
</reference>
<dbReference type="Proteomes" id="UP000229641">
    <property type="component" value="Unassembled WGS sequence"/>
</dbReference>
<comment type="caution">
    <text evidence="2">The sequence shown here is derived from an EMBL/GenBank/DDBJ whole genome shotgun (WGS) entry which is preliminary data.</text>
</comment>
<feature type="transmembrane region" description="Helical" evidence="1">
    <location>
        <begin position="36"/>
        <end position="57"/>
    </location>
</feature>
<evidence type="ECO:0000313" key="2">
    <source>
        <dbReference type="EMBL" id="PIQ88690.1"/>
    </source>
</evidence>